<name>A0ABN7EBG8_SPIIN</name>
<gene>
    <name evidence="2" type="ORF">SI7747_UN021025</name>
</gene>
<feature type="compositionally biased region" description="Basic and acidic residues" evidence="1">
    <location>
        <begin position="1"/>
        <end position="11"/>
    </location>
</feature>
<organism evidence="2 3">
    <name type="scientific">Spirodela intermedia</name>
    <name type="common">Intermediate duckweed</name>
    <dbReference type="NCBI Taxonomy" id="51605"/>
    <lineage>
        <taxon>Eukaryota</taxon>
        <taxon>Viridiplantae</taxon>
        <taxon>Streptophyta</taxon>
        <taxon>Embryophyta</taxon>
        <taxon>Tracheophyta</taxon>
        <taxon>Spermatophyta</taxon>
        <taxon>Magnoliopsida</taxon>
        <taxon>Liliopsida</taxon>
        <taxon>Araceae</taxon>
        <taxon>Lemnoideae</taxon>
        <taxon>Spirodela</taxon>
    </lineage>
</organism>
<reference evidence="3" key="1">
    <citation type="journal article" date="2020" name="Sci. Rep.">
        <title>Chromosome-scale genome assembly for the duckweed Spirodela intermedia, integrating cytogenetic maps, PacBio and Oxford Nanopore libraries.</title>
        <authorList>
            <person name="Hoang P.T.N."/>
            <person name="Fiebig A."/>
            <person name="Novak P."/>
            <person name="Macas J."/>
            <person name="Cao H.X."/>
            <person name="Stepanenko A."/>
            <person name="Chen G."/>
            <person name="Borisjuk N."/>
            <person name="Scholz U."/>
            <person name="Schubert I."/>
        </authorList>
    </citation>
    <scope>NUCLEOTIDE SEQUENCE [LARGE SCALE GENOMIC DNA]</scope>
</reference>
<dbReference type="PANTHER" id="PTHR33168">
    <property type="entry name" value="STRESS INDUCED PROTEIN-RELATED"/>
    <property type="match status" value="1"/>
</dbReference>
<accession>A0ABN7EBG8</accession>
<proteinExistence type="predicted"/>
<feature type="region of interest" description="Disordered" evidence="1">
    <location>
        <begin position="98"/>
        <end position="125"/>
    </location>
</feature>
<evidence type="ECO:0000313" key="3">
    <source>
        <dbReference type="Proteomes" id="UP001189122"/>
    </source>
</evidence>
<evidence type="ECO:0000256" key="1">
    <source>
        <dbReference type="SAM" id="MobiDB-lite"/>
    </source>
</evidence>
<dbReference type="EMBL" id="CACRZD030000133">
    <property type="protein sequence ID" value="CAA6674667.1"/>
    <property type="molecule type" value="Genomic_DNA"/>
</dbReference>
<feature type="region of interest" description="Disordered" evidence="1">
    <location>
        <begin position="1"/>
        <end position="45"/>
    </location>
</feature>
<sequence>MEIKVPRREDLDWGSASPAASAAGSGGAGEKDLSRRRIARRRRCPEIPEIKDKCRGLISRLGKPRRQSGDFRYDPLSYALNFDEARLRRRRRRDLPRRVPVPEFLVPSSPTPPHLIRRSPRPRRE</sequence>
<dbReference type="Proteomes" id="UP001189122">
    <property type="component" value="Unassembled WGS sequence"/>
</dbReference>
<comment type="caution">
    <text evidence="2">The sequence shown here is derived from an EMBL/GenBank/DDBJ whole genome shotgun (WGS) entry which is preliminary data.</text>
</comment>
<feature type="compositionally biased region" description="Basic residues" evidence="1">
    <location>
        <begin position="115"/>
        <end position="125"/>
    </location>
</feature>
<protein>
    <submittedName>
        <fullName evidence="2">Uncharacterized protein</fullName>
    </submittedName>
</protein>
<keyword evidence="3" id="KW-1185">Reference proteome</keyword>
<feature type="compositionally biased region" description="Low complexity" evidence="1">
    <location>
        <begin position="14"/>
        <end position="23"/>
    </location>
</feature>
<evidence type="ECO:0000313" key="2">
    <source>
        <dbReference type="EMBL" id="CAA6674667.1"/>
    </source>
</evidence>